<proteinExistence type="predicted"/>
<reference evidence="2 3" key="1">
    <citation type="submission" date="2015-12" db="EMBL/GenBank/DDBJ databases">
        <title>The genome of Folsomia candida.</title>
        <authorList>
            <person name="Faddeeva A."/>
            <person name="Derks M.F."/>
            <person name="Anvar Y."/>
            <person name="Smit S."/>
            <person name="Van Straalen N."/>
            <person name="Roelofs D."/>
        </authorList>
    </citation>
    <scope>NUCLEOTIDE SEQUENCE [LARGE SCALE GENOMIC DNA]</scope>
    <source>
        <strain evidence="2 3">VU population</strain>
        <tissue evidence="2">Whole body</tissue>
    </source>
</reference>
<dbReference type="EMBL" id="LNIX01000005">
    <property type="protein sequence ID" value="OXA53831.1"/>
    <property type="molecule type" value="Genomic_DNA"/>
</dbReference>
<comment type="caution">
    <text evidence="2">The sequence shown here is derived from an EMBL/GenBank/DDBJ whole genome shotgun (WGS) entry which is preliminary data.</text>
</comment>
<dbReference type="Proteomes" id="UP000198287">
    <property type="component" value="Unassembled WGS sequence"/>
</dbReference>
<feature type="transmembrane region" description="Helical" evidence="1">
    <location>
        <begin position="74"/>
        <end position="98"/>
    </location>
</feature>
<keyword evidence="3" id="KW-1185">Reference proteome</keyword>
<feature type="transmembrane region" description="Helical" evidence="1">
    <location>
        <begin position="48"/>
        <end position="68"/>
    </location>
</feature>
<accession>A0A226EAI7</accession>
<keyword evidence="1" id="KW-1133">Transmembrane helix</keyword>
<evidence type="ECO:0000313" key="2">
    <source>
        <dbReference type="EMBL" id="OXA53831.1"/>
    </source>
</evidence>
<gene>
    <name evidence="2" type="ORF">Fcan01_10309</name>
</gene>
<protein>
    <submittedName>
        <fullName evidence="2">Uncharacterized protein</fullName>
    </submittedName>
</protein>
<evidence type="ECO:0000256" key="1">
    <source>
        <dbReference type="SAM" id="Phobius"/>
    </source>
</evidence>
<sequence length="141" mass="16075">MLSNQSVKVFVLITQMCQYFGATPFSASLSTRKIRITKDGSNRQKSRFLNHLVFLAHVLIQTILLRFYSQDVTMINFCLTTLLALTLGTLIWLPFALFEKDFVYLFNSLILVTEQYQPKVVAGSENVTQPATRSPTTRCPF</sequence>
<organism evidence="2 3">
    <name type="scientific">Folsomia candida</name>
    <name type="common">Springtail</name>
    <dbReference type="NCBI Taxonomy" id="158441"/>
    <lineage>
        <taxon>Eukaryota</taxon>
        <taxon>Metazoa</taxon>
        <taxon>Ecdysozoa</taxon>
        <taxon>Arthropoda</taxon>
        <taxon>Hexapoda</taxon>
        <taxon>Collembola</taxon>
        <taxon>Entomobryomorpha</taxon>
        <taxon>Isotomoidea</taxon>
        <taxon>Isotomidae</taxon>
        <taxon>Proisotominae</taxon>
        <taxon>Folsomia</taxon>
    </lineage>
</organism>
<feature type="transmembrane region" description="Helical" evidence="1">
    <location>
        <begin position="6"/>
        <end position="27"/>
    </location>
</feature>
<keyword evidence="1" id="KW-0472">Membrane</keyword>
<name>A0A226EAI7_FOLCA</name>
<keyword evidence="1" id="KW-0812">Transmembrane</keyword>
<evidence type="ECO:0000313" key="3">
    <source>
        <dbReference type="Proteomes" id="UP000198287"/>
    </source>
</evidence>
<dbReference type="AlphaFoldDB" id="A0A226EAI7"/>